<comment type="similarity">
    <text evidence="2">Belongs to the major facilitator superfamily.</text>
</comment>
<feature type="domain" description="Major facilitator superfamily (MFS) profile" evidence="9">
    <location>
        <begin position="14"/>
        <end position="387"/>
    </location>
</feature>
<keyword evidence="6 8" id="KW-1133">Transmembrane helix</keyword>
<organism evidence="10 11">
    <name type="scientific">Aceticella autotrophica</name>
    <dbReference type="NCBI Taxonomy" id="2755338"/>
    <lineage>
        <taxon>Bacteria</taxon>
        <taxon>Bacillati</taxon>
        <taxon>Bacillota</taxon>
        <taxon>Clostridia</taxon>
        <taxon>Thermoanaerobacterales</taxon>
        <taxon>Thermoanaerobacteraceae</taxon>
        <taxon>Aceticella</taxon>
    </lineage>
</organism>
<dbReference type="PANTHER" id="PTHR43271">
    <property type="entry name" value="BLL2771 PROTEIN"/>
    <property type="match status" value="1"/>
</dbReference>
<dbReference type="SUPFAM" id="SSF103473">
    <property type="entry name" value="MFS general substrate transporter"/>
    <property type="match status" value="1"/>
</dbReference>
<dbReference type="PROSITE" id="PS50850">
    <property type="entry name" value="MFS"/>
    <property type="match status" value="1"/>
</dbReference>
<feature type="transmembrane region" description="Helical" evidence="8">
    <location>
        <begin position="45"/>
        <end position="68"/>
    </location>
</feature>
<feature type="transmembrane region" description="Helical" evidence="8">
    <location>
        <begin position="166"/>
        <end position="188"/>
    </location>
</feature>
<keyword evidence="4" id="KW-1003">Cell membrane</keyword>
<dbReference type="InterPro" id="IPR036259">
    <property type="entry name" value="MFS_trans_sf"/>
</dbReference>
<keyword evidence="3" id="KW-0813">Transport</keyword>
<dbReference type="GO" id="GO:0022857">
    <property type="term" value="F:transmembrane transporter activity"/>
    <property type="evidence" value="ECO:0007669"/>
    <property type="project" value="InterPro"/>
</dbReference>
<keyword evidence="5 8" id="KW-0812">Transmembrane</keyword>
<comment type="subcellular location">
    <subcellularLocation>
        <location evidence="1">Cell membrane</location>
        <topology evidence="1">Multi-pass membrane protein</topology>
    </subcellularLocation>
</comment>
<feature type="transmembrane region" description="Helical" evidence="8">
    <location>
        <begin position="306"/>
        <end position="330"/>
    </location>
</feature>
<feature type="transmembrane region" description="Helical" evidence="8">
    <location>
        <begin position="103"/>
        <end position="126"/>
    </location>
</feature>
<feature type="transmembrane region" description="Helical" evidence="8">
    <location>
        <begin position="252"/>
        <end position="272"/>
    </location>
</feature>
<evidence type="ECO:0000259" key="9">
    <source>
        <dbReference type="PROSITE" id="PS50850"/>
    </source>
</evidence>
<dbReference type="RefSeq" id="WP_284680748.1">
    <property type="nucleotide sequence ID" value="NZ_CP060096.1"/>
</dbReference>
<proteinExistence type="inferred from homology"/>
<keyword evidence="7 8" id="KW-0472">Membrane</keyword>
<feature type="transmembrane region" description="Helical" evidence="8">
    <location>
        <begin position="80"/>
        <end position="97"/>
    </location>
</feature>
<feature type="transmembrane region" description="Helical" evidence="8">
    <location>
        <begin position="216"/>
        <end position="240"/>
    </location>
</feature>
<dbReference type="PANTHER" id="PTHR43271:SF1">
    <property type="entry name" value="INNER MEMBRANE TRANSPORT PROTEIN YNFM"/>
    <property type="match status" value="1"/>
</dbReference>
<dbReference type="InterPro" id="IPR011701">
    <property type="entry name" value="MFS"/>
</dbReference>
<sequence length="400" mass="44193">MAYLIHAKHSFTNTLIALFVSSFITFADIYSIQPLLPVFIKYFNISVALSGLAISITIIAIAVSLLIYGPLSDSIGRKNIMSFVLFISVLPMVLAGMSNSYHFLLIMRFFQGLLLGGIQSIAMAYIGEEIEKNSLPLAMGLFVSGNSIGGMAGRIISGYIEELLSWHYVFFIFAFLNLIGAVIFILLLPESKNFHPTRFNIKTALSDMAKHLKKPALILGFVLGFCLMFNFVGVFNFVGFKLSSPPYNLGSAQIGWIYLTYLAGTFSSAYSGSLYKKMGIPKTLIFDCIIGIIGISLTYINNLFFFVLGLLFFCFGFFGAHSSACSWVSLHAKEAKGSASSLYLIFFYIGGGLGGVALGLLYSKFYWHGVIVGVIIMFLLISFLSKIMRDFVNKNIIRHF</sequence>
<dbReference type="GO" id="GO:0005886">
    <property type="term" value="C:plasma membrane"/>
    <property type="evidence" value="ECO:0007669"/>
    <property type="project" value="UniProtKB-SubCell"/>
</dbReference>
<reference evidence="10" key="1">
    <citation type="submission" date="2020-08" db="EMBL/GenBank/DDBJ databases">
        <title>Genomic insights into the carbon and energy metabolism of the first obligate autotrophic acetogenic bacterium Aceticella autotrophica gen. nov., sp. nov.</title>
        <authorList>
            <person name="Toshchakov S.V."/>
            <person name="Elcheninov A.G."/>
            <person name="Kublanov I.V."/>
            <person name="Frolov E.N."/>
            <person name="Lebedinsky A.V."/>
        </authorList>
    </citation>
    <scope>NUCLEOTIDE SEQUENCE</scope>
    <source>
        <strain evidence="10">3443-3Ac</strain>
    </source>
</reference>
<evidence type="ECO:0000256" key="6">
    <source>
        <dbReference type="ARBA" id="ARBA00022989"/>
    </source>
</evidence>
<evidence type="ECO:0000256" key="4">
    <source>
        <dbReference type="ARBA" id="ARBA00022475"/>
    </source>
</evidence>
<dbReference type="Pfam" id="PF07690">
    <property type="entry name" value="MFS_1"/>
    <property type="match status" value="1"/>
</dbReference>
<evidence type="ECO:0000256" key="8">
    <source>
        <dbReference type="SAM" id="Phobius"/>
    </source>
</evidence>
<accession>A0A975AX09</accession>
<dbReference type="AlphaFoldDB" id="A0A975AX09"/>
<keyword evidence="11" id="KW-1185">Reference proteome</keyword>
<feature type="transmembrane region" description="Helical" evidence="8">
    <location>
        <begin position="366"/>
        <end position="384"/>
    </location>
</feature>
<dbReference type="Proteomes" id="UP000671913">
    <property type="component" value="Chromosome"/>
</dbReference>
<name>A0A975AX09_9THEO</name>
<feature type="transmembrane region" description="Helical" evidence="8">
    <location>
        <begin position="138"/>
        <end position="160"/>
    </location>
</feature>
<evidence type="ECO:0000256" key="1">
    <source>
        <dbReference type="ARBA" id="ARBA00004651"/>
    </source>
</evidence>
<dbReference type="CDD" id="cd17324">
    <property type="entry name" value="MFS_NepI_like"/>
    <property type="match status" value="1"/>
</dbReference>
<evidence type="ECO:0000313" key="10">
    <source>
        <dbReference type="EMBL" id="QSZ28020.1"/>
    </source>
</evidence>
<evidence type="ECO:0000256" key="5">
    <source>
        <dbReference type="ARBA" id="ARBA00022692"/>
    </source>
</evidence>
<feature type="transmembrane region" description="Helical" evidence="8">
    <location>
        <begin position="342"/>
        <end position="360"/>
    </location>
</feature>
<evidence type="ECO:0000256" key="2">
    <source>
        <dbReference type="ARBA" id="ARBA00008335"/>
    </source>
</evidence>
<gene>
    <name evidence="10" type="ORF">ACETAC_03950</name>
</gene>
<dbReference type="InterPro" id="IPR020846">
    <property type="entry name" value="MFS_dom"/>
</dbReference>
<feature type="transmembrane region" description="Helical" evidence="8">
    <location>
        <begin position="12"/>
        <end position="33"/>
    </location>
</feature>
<dbReference type="Gene3D" id="1.20.1250.20">
    <property type="entry name" value="MFS general substrate transporter like domains"/>
    <property type="match status" value="1"/>
</dbReference>
<dbReference type="EMBL" id="CP060096">
    <property type="protein sequence ID" value="QSZ28020.1"/>
    <property type="molecule type" value="Genomic_DNA"/>
</dbReference>
<feature type="transmembrane region" description="Helical" evidence="8">
    <location>
        <begin position="284"/>
        <end position="300"/>
    </location>
</feature>
<evidence type="ECO:0000256" key="3">
    <source>
        <dbReference type="ARBA" id="ARBA00022448"/>
    </source>
</evidence>
<dbReference type="KEGG" id="aaut:ACETAC_03950"/>
<protein>
    <submittedName>
        <fullName evidence="10">MFS transporter</fullName>
    </submittedName>
</protein>
<evidence type="ECO:0000313" key="11">
    <source>
        <dbReference type="Proteomes" id="UP000671913"/>
    </source>
</evidence>
<evidence type="ECO:0000256" key="7">
    <source>
        <dbReference type="ARBA" id="ARBA00023136"/>
    </source>
</evidence>